<evidence type="ECO:0000256" key="2">
    <source>
        <dbReference type="SAM" id="Coils"/>
    </source>
</evidence>
<sequence length="428" mass="46945">MRVSPTTVALLASLSLQAPSFSVGFHVSSSGGGRVAASTKSNVSGHQRLRIGALFSTTTEDNETTSATATKKKKKLGLLTFDLDDTLYPIAPVLDEANTAFSTAMSNFGYVGIQPSDIVAAGKKIRINIAEDTQVDVSADKAEDPLKPTTVNHKEIRLAAIRKKMEEFILQTKLKQTADDWATDVDDLTAPVIKSAEKWARTTVHSSVVQAVYNAWEMERHHAAERHLFPDAISAIKQIQSDNPNVIIGAVTDGSANPMLMVFSLMPLFDFTVSWEDDIANVQQMEQFQELSAVDQSDELSWIYRLAVQKGKEMSALTNEIKKKNDEEEDEDIEWCWVHVGDDLAYDVGGAATCGAKTVLVDLSPEYGQTARLRLEGKVPEWSTETEDELGAHKKMSANAMDKVDARIQTLSQLPEVIAELLNGKSDE</sequence>
<evidence type="ECO:0000313" key="5">
    <source>
        <dbReference type="Proteomes" id="UP001224775"/>
    </source>
</evidence>
<feature type="chain" id="PRO_5042063416" evidence="3">
    <location>
        <begin position="25"/>
        <end position="428"/>
    </location>
</feature>
<feature type="signal peptide" evidence="3">
    <location>
        <begin position="1"/>
        <end position="24"/>
    </location>
</feature>
<keyword evidence="1 4" id="KW-0378">Hydrolase</keyword>
<accession>A0AAD8YGU8</accession>
<dbReference type="SUPFAM" id="SSF56784">
    <property type="entry name" value="HAD-like"/>
    <property type="match status" value="1"/>
</dbReference>
<proteinExistence type="predicted"/>
<dbReference type="InterPro" id="IPR023214">
    <property type="entry name" value="HAD_sf"/>
</dbReference>
<organism evidence="4 5">
    <name type="scientific">Skeletonema marinoi</name>
    <dbReference type="NCBI Taxonomy" id="267567"/>
    <lineage>
        <taxon>Eukaryota</taxon>
        <taxon>Sar</taxon>
        <taxon>Stramenopiles</taxon>
        <taxon>Ochrophyta</taxon>
        <taxon>Bacillariophyta</taxon>
        <taxon>Coscinodiscophyceae</taxon>
        <taxon>Thalassiosirophycidae</taxon>
        <taxon>Thalassiosirales</taxon>
        <taxon>Skeletonemataceae</taxon>
        <taxon>Skeletonema</taxon>
        <taxon>Skeletonema marinoi-dohrnii complex</taxon>
    </lineage>
</organism>
<dbReference type="Gene3D" id="3.40.50.1000">
    <property type="entry name" value="HAD superfamily/HAD-like"/>
    <property type="match status" value="1"/>
</dbReference>
<dbReference type="Proteomes" id="UP001224775">
    <property type="component" value="Unassembled WGS sequence"/>
</dbReference>
<gene>
    <name evidence="4" type="ORF">QTG54_004585</name>
</gene>
<dbReference type="GO" id="GO:0016787">
    <property type="term" value="F:hydrolase activity"/>
    <property type="evidence" value="ECO:0007669"/>
    <property type="project" value="UniProtKB-KW"/>
</dbReference>
<protein>
    <submittedName>
        <fullName evidence="4">HAD-like hydrolase superfamily protein</fullName>
    </submittedName>
</protein>
<name>A0AAD8YGU8_9STRA</name>
<dbReference type="InterPro" id="IPR051540">
    <property type="entry name" value="S-2-haloacid_dehalogenase"/>
</dbReference>
<keyword evidence="2" id="KW-0175">Coiled coil</keyword>
<reference evidence="4" key="1">
    <citation type="submission" date="2023-06" db="EMBL/GenBank/DDBJ databases">
        <title>Survivors Of The Sea: Transcriptome response of Skeletonema marinoi to long-term dormancy.</title>
        <authorList>
            <person name="Pinder M.I.M."/>
            <person name="Kourtchenko O."/>
            <person name="Robertson E.K."/>
            <person name="Larsson T."/>
            <person name="Maumus F."/>
            <person name="Osuna-Cruz C.M."/>
            <person name="Vancaester E."/>
            <person name="Stenow R."/>
            <person name="Vandepoele K."/>
            <person name="Ploug H."/>
            <person name="Bruchert V."/>
            <person name="Godhe A."/>
            <person name="Topel M."/>
        </authorList>
    </citation>
    <scope>NUCLEOTIDE SEQUENCE</scope>
    <source>
        <strain evidence="4">R05AC</strain>
    </source>
</reference>
<dbReference type="PANTHER" id="PTHR43316">
    <property type="entry name" value="HYDROLASE, HALOACID DELAHOGENASE-RELATED"/>
    <property type="match status" value="1"/>
</dbReference>
<evidence type="ECO:0000256" key="3">
    <source>
        <dbReference type="SAM" id="SignalP"/>
    </source>
</evidence>
<keyword evidence="3" id="KW-0732">Signal</keyword>
<comment type="caution">
    <text evidence="4">The sequence shown here is derived from an EMBL/GenBank/DDBJ whole genome shotgun (WGS) entry which is preliminary data.</text>
</comment>
<evidence type="ECO:0000313" key="4">
    <source>
        <dbReference type="EMBL" id="KAK1745294.1"/>
    </source>
</evidence>
<dbReference type="InterPro" id="IPR036412">
    <property type="entry name" value="HAD-like_sf"/>
</dbReference>
<dbReference type="EMBL" id="JATAAI010000006">
    <property type="protein sequence ID" value="KAK1745294.1"/>
    <property type="molecule type" value="Genomic_DNA"/>
</dbReference>
<dbReference type="AlphaFoldDB" id="A0AAD8YGU8"/>
<keyword evidence="5" id="KW-1185">Reference proteome</keyword>
<dbReference type="PANTHER" id="PTHR43316:SF8">
    <property type="entry name" value="HAD FAMILY HYDROLASE"/>
    <property type="match status" value="1"/>
</dbReference>
<evidence type="ECO:0000256" key="1">
    <source>
        <dbReference type="ARBA" id="ARBA00022801"/>
    </source>
</evidence>
<feature type="coiled-coil region" evidence="2">
    <location>
        <begin position="307"/>
        <end position="334"/>
    </location>
</feature>